<keyword evidence="7" id="KW-0326">Glycosidase</keyword>
<evidence type="ECO:0000313" key="10">
    <source>
        <dbReference type="Proteomes" id="UP001140217"/>
    </source>
</evidence>
<keyword evidence="3" id="KW-0418">Kinase</keyword>
<feature type="domain" description="Carbohydrate kinase PfkB" evidence="8">
    <location>
        <begin position="368"/>
        <end position="690"/>
    </location>
</feature>
<keyword evidence="2" id="KW-0479">Metal-binding</keyword>
<proteinExistence type="inferred from homology"/>
<evidence type="ECO:0000259" key="8">
    <source>
        <dbReference type="Pfam" id="PF00294"/>
    </source>
</evidence>
<dbReference type="GO" id="GO:0004730">
    <property type="term" value="F:pseudouridylate synthase activity"/>
    <property type="evidence" value="ECO:0007669"/>
    <property type="project" value="InterPro"/>
</dbReference>
<dbReference type="Gene3D" id="3.40.1190.20">
    <property type="match status" value="1"/>
</dbReference>
<keyword evidence="5" id="KW-0464">Manganese</keyword>
<dbReference type="SUPFAM" id="SSF53613">
    <property type="entry name" value="Ribokinase-like"/>
    <property type="match status" value="1"/>
</dbReference>
<dbReference type="GO" id="GO:0016301">
    <property type="term" value="F:kinase activity"/>
    <property type="evidence" value="ECO:0007669"/>
    <property type="project" value="UniProtKB-KW"/>
</dbReference>
<sequence>MSARALPACLRLAPSVRVALANGEPVVALESTIISHGMPYPQNIDTARAVEAEVAAHGATPATVALVDGRMHVGLGDAELERLARAGGGGGAAAVVKASRRDLAAVLSRGQLGATTVSGTMVAAHLAGIRVFATGGIGGVHRGAERTLDVSADLAELARTPVAVVCAGAKAILDLPKTLEYLETCGVPVIAYRNGGEFPAFYTARSGLRAPWAMDTPGEVASLLKTSADLGLCSGAVVAVPIPAEHAPESAAEIERAVAAAVAEAEARGIAGKECTPFLLRRVSELTRGASLAANVALVKNNARVASLIAGSLAGMARRRQYSTTTLAKRRPVLVVGGTAVDITSRVAVDPGAAAAGTSGGAALAAATSYPGTVGVSVGGVGQNIARAARLLGADVALASAVGADAHGQLAASELEAAGVDTRFLQRPRGAHTAVYSALHGPDGDLVAAVADMEINALVSAPRAAAAVDALGPCVVALDANIPRPVIAAVLARARAHGACVVFEPTSVPKCTAVLHALRDAGGSGGSGGGALVHVATPNRLELRRLAEAALELGLAKEQSKRKQQQDCTLDPGVVGDALALFPVFPVLVVKLGARGVAVVSPAPEDRSRPVLRHIPPLRPARVVNSSGAGDSLVGAVLAMLHRRQQQQQQQLITGCGHHLDLTPCDIAAIVQRAQRAAVAALESPSTISPSLGPELIDSD</sequence>
<evidence type="ECO:0000256" key="2">
    <source>
        <dbReference type="ARBA" id="ARBA00022723"/>
    </source>
</evidence>
<dbReference type="HAMAP" id="MF_01876">
    <property type="entry name" value="PsiMP_glycosidase"/>
    <property type="match status" value="1"/>
</dbReference>
<dbReference type="InterPro" id="IPR007342">
    <property type="entry name" value="PsuG"/>
</dbReference>
<reference evidence="9" key="1">
    <citation type="submission" date="2022-07" db="EMBL/GenBank/DDBJ databases">
        <title>Phylogenomic reconstructions and comparative analyses of Kickxellomycotina fungi.</title>
        <authorList>
            <person name="Reynolds N.K."/>
            <person name="Stajich J.E."/>
            <person name="Barry K."/>
            <person name="Grigoriev I.V."/>
            <person name="Crous P."/>
            <person name="Smith M.E."/>
        </authorList>
    </citation>
    <scope>NUCLEOTIDE SEQUENCE</scope>
    <source>
        <strain evidence="9">NBRC 105414</strain>
    </source>
</reference>
<keyword evidence="4" id="KW-0378">Hydrolase</keyword>
<keyword evidence="10" id="KW-1185">Reference proteome</keyword>
<evidence type="ECO:0000256" key="5">
    <source>
        <dbReference type="ARBA" id="ARBA00023211"/>
    </source>
</evidence>
<dbReference type="Pfam" id="PF00294">
    <property type="entry name" value="PfkB"/>
    <property type="match status" value="1"/>
</dbReference>
<dbReference type="PANTHER" id="PTHR42909:SF1">
    <property type="entry name" value="CARBOHYDRATE KINASE PFKB DOMAIN-CONTAINING PROTEIN"/>
    <property type="match status" value="1"/>
</dbReference>
<dbReference type="Pfam" id="PF04227">
    <property type="entry name" value="Indigoidine_A"/>
    <property type="match status" value="1"/>
</dbReference>
<protein>
    <recommendedName>
        <fullName evidence="8">Carbohydrate kinase PfkB domain-containing protein</fullName>
    </recommendedName>
</protein>
<evidence type="ECO:0000256" key="4">
    <source>
        <dbReference type="ARBA" id="ARBA00022801"/>
    </source>
</evidence>
<dbReference type="InterPro" id="IPR002173">
    <property type="entry name" value="Carboh/pur_kinase_PfkB_CS"/>
</dbReference>
<keyword evidence="1" id="KW-0808">Transferase</keyword>
<dbReference type="EMBL" id="JANBUL010000215">
    <property type="protein sequence ID" value="KAJ2778699.1"/>
    <property type="molecule type" value="Genomic_DNA"/>
</dbReference>
<dbReference type="OrthoDB" id="198885at2759"/>
<dbReference type="AlphaFoldDB" id="A0A9W8LFS8"/>
<dbReference type="GO" id="GO:0005737">
    <property type="term" value="C:cytoplasm"/>
    <property type="evidence" value="ECO:0007669"/>
    <property type="project" value="TreeGrafter"/>
</dbReference>
<organism evidence="9 10">
    <name type="scientific">Coemansia javaensis</name>
    <dbReference type="NCBI Taxonomy" id="2761396"/>
    <lineage>
        <taxon>Eukaryota</taxon>
        <taxon>Fungi</taxon>
        <taxon>Fungi incertae sedis</taxon>
        <taxon>Zoopagomycota</taxon>
        <taxon>Kickxellomycotina</taxon>
        <taxon>Kickxellomycetes</taxon>
        <taxon>Kickxellales</taxon>
        <taxon>Kickxellaceae</taxon>
        <taxon>Coemansia</taxon>
    </lineage>
</organism>
<dbReference type="SUPFAM" id="SSF110581">
    <property type="entry name" value="Indigoidine synthase A-like"/>
    <property type="match status" value="1"/>
</dbReference>
<evidence type="ECO:0000256" key="1">
    <source>
        <dbReference type="ARBA" id="ARBA00022679"/>
    </source>
</evidence>
<comment type="caution">
    <text evidence="9">The sequence shown here is derived from an EMBL/GenBank/DDBJ whole genome shotgun (WGS) entry which is preliminary data.</text>
</comment>
<keyword evidence="6" id="KW-0456">Lyase</keyword>
<dbReference type="PANTHER" id="PTHR42909">
    <property type="entry name" value="ZGC:136858"/>
    <property type="match status" value="1"/>
</dbReference>
<evidence type="ECO:0000256" key="3">
    <source>
        <dbReference type="ARBA" id="ARBA00022777"/>
    </source>
</evidence>
<evidence type="ECO:0000256" key="6">
    <source>
        <dbReference type="ARBA" id="ARBA00023239"/>
    </source>
</evidence>
<evidence type="ECO:0000313" key="9">
    <source>
        <dbReference type="EMBL" id="KAJ2778699.1"/>
    </source>
</evidence>
<gene>
    <name evidence="9" type="ORF">H4R18_004450</name>
</gene>
<name>A0A9W8LFS8_9FUNG</name>
<evidence type="ECO:0000256" key="7">
    <source>
        <dbReference type="ARBA" id="ARBA00023295"/>
    </source>
</evidence>
<dbReference type="InterPro" id="IPR022830">
    <property type="entry name" value="Indigdn_synthA-like"/>
</dbReference>
<dbReference type="InterPro" id="IPR011611">
    <property type="entry name" value="PfkB_dom"/>
</dbReference>
<dbReference type="Gene3D" id="3.40.1790.10">
    <property type="entry name" value="Indigoidine synthase domain"/>
    <property type="match status" value="1"/>
</dbReference>
<dbReference type="InterPro" id="IPR029056">
    <property type="entry name" value="Ribokinase-like"/>
</dbReference>
<dbReference type="GO" id="GO:0046872">
    <property type="term" value="F:metal ion binding"/>
    <property type="evidence" value="ECO:0007669"/>
    <property type="project" value="UniProtKB-KW"/>
</dbReference>
<accession>A0A9W8LFS8</accession>
<dbReference type="Proteomes" id="UP001140217">
    <property type="component" value="Unassembled WGS sequence"/>
</dbReference>
<dbReference type="PROSITE" id="PS00584">
    <property type="entry name" value="PFKB_KINASES_2"/>
    <property type="match status" value="1"/>
</dbReference>
<dbReference type="GO" id="GO:0016798">
    <property type="term" value="F:hydrolase activity, acting on glycosyl bonds"/>
    <property type="evidence" value="ECO:0007669"/>
    <property type="project" value="UniProtKB-KW"/>
</dbReference>